<evidence type="ECO:0000256" key="1">
    <source>
        <dbReference type="ARBA" id="ARBA00002663"/>
    </source>
</evidence>
<gene>
    <name evidence="7 9" type="primary">rnpA</name>
    <name evidence="9" type="ORF">ENQ76_09545</name>
</gene>
<comment type="caution">
    <text evidence="9">The sequence shown here is derived from an EMBL/GenBank/DDBJ whole genome shotgun (WGS) entry which is preliminary data.</text>
</comment>
<comment type="function">
    <text evidence="1 7">RNaseP catalyzes the removal of the 5'-leader sequence from pre-tRNA to produce the mature 5'-terminus. It can also cleave other RNA substrates such as 4.5S RNA. The protein component plays an auxiliary but essential role in vivo by binding to the 5'-leader sequence and broadening the substrate specificity of the ribozyme.</text>
</comment>
<dbReference type="NCBIfam" id="TIGR00188">
    <property type="entry name" value="rnpA"/>
    <property type="match status" value="1"/>
</dbReference>
<keyword evidence="6 7" id="KW-0694">RNA-binding</keyword>
<accession>A0A7C2P650</accession>
<sequence>MPPRSAFPKGSRLRTKADFDKVYACRCKAGDGVLLLFGRLNGLTVSRIGLSVSRKAGPAVTRNRIKRLLREAFRRSQEQLPRGLDLVAIPVGAERAQLDAYQQSLHRLSQKLLRRLEERSAANPDGESAS</sequence>
<dbReference type="GO" id="GO:0000049">
    <property type="term" value="F:tRNA binding"/>
    <property type="evidence" value="ECO:0007669"/>
    <property type="project" value="UniProtKB-UniRule"/>
</dbReference>
<evidence type="ECO:0000256" key="2">
    <source>
        <dbReference type="ARBA" id="ARBA00022694"/>
    </source>
</evidence>
<reference evidence="9" key="1">
    <citation type="journal article" date="2020" name="mSystems">
        <title>Genome- and Community-Level Interaction Insights into Carbon Utilization and Element Cycling Functions of Hydrothermarchaeota in Hydrothermal Sediment.</title>
        <authorList>
            <person name="Zhou Z."/>
            <person name="Liu Y."/>
            <person name="Xu W."/>
            <person name="Pan J."/>
            <person name="Luo Z.H."/>
            <person name="Li M."/>
        </authorList>
    </citation>
    <scope>NUCLEOTIDE SEQUENCE [LARGE SCALE GENOMIC DNA]</scope>
    <source>
        <strain evidence="9">SpSt-339</strain>
    </source>
</reference>
<dbReference type="HAMAP" id="MF_00227">
    <property type="entry name" value="RNase_P"/>
    <property type="match status" value="1"/>
</dbReference>
<dbReference type="GO" id="GO:0030677">
    <property type="term" value="C:ribonuclease P complex"/>
    <property type="evidence" value="ECO:0007669"/>
    <property type="project" value="TreeGrafter"/>
</dbReference>
<dbReference type="InterPro" id="IPR020568">
    <property type="entry name" value="Ribosomal_Su5_D2-typ_SF"/>
</dbReference>
<name>A0A7C2P650_9PLAN</name>
<keyword evidence="4 7" id="KW-0255">Endonuclease</keyword>
<dbReference type="AlphaFoldDB" id="A0A7C2P650"/>
<keyword evidence="2 7" id="KW-0819">tRNA processing</keyword>
<keyword evidence="5 7" id="KW-0378">Hydrolase</keyword>
<dbReference type="InterPro" id="IPR020539">
    <property type="entry name" value="RNase_P_CS"/>
</dbReference>
<proteinExistence type="inferred from homology"/>
<dbReference type="PANTHER" id="PTHR33992">
    <property type="entry name" value="RIBONUCLEASE P PROTEIN COMPONENT"/>
    <property type="match status" value="1"/>
</dbReference>
<dbReference type="InterPro" id="IPR014721">
    <property type="entry name" value="Ribsml_uS5_D2-typ_fold_subgr"/>
</dbReference>
<organism evidence="9">
    <name type="scientific">Schlesneria paludicola</name>
    <dbReference type="NCBI Taxonomy" id="360056"/>
    <lineage>
        <taxon>Bacteria</taxon>
        <taxon>Pseudomonadati</taxon>
        <taxon>Planctomycetota</taxon>
        <taxon>Planctomycetia</taxon>
        <taxon>Planctomycetales</taxon>
        <taxon>Planctomycetaceae</taxon>
        <taxon>Schlesneria</taxon>
    </lineage>
</organism>
<evidence type="ECO:0000256" key="6">
    <source>
        <dbReference type="ARBA" id="ARBA00022884"/>
    </source>
</evidence>
<dbReference type="SUPFAM" id="SSF54211">
    <property type="entry name" value="Ribosomal protein S5 domain 2-like"/>
    <property type="match status" value="1"/>
</dbReference>
<protein>
    <recommendedName>
        <fullName evidence="7 8">Ribonuclease P protein component</fullName>
        <shortName evidence="7">RNase P protein</shortName>
        <shortName evidence="7">RNaseP protein</shortName>
        <ecNumber evidence="7 8">3.1.26.5</ecNumber>
    </recommendedName>
    <alternativeName>
        <fullName evidence="7">Protein C5</fullName>
    </alternativeName>
</protein>
<dbReference type="PANTHER" id="PTHR33992:SF1">
    <property type="entry name" value="RIBONUCLEASE P PROTEIN COMPONENT"/>
    <property type="match status" value="1"/>
</dbReference>
<dbReference type="EMBL" id="DSOK01000269">
    <property type="protein sequence ID" value="HEN15695.1"/>
    <property type="molecule type" value="Genomic_DNA"/>
</dbReference>
<keyword evidence="3 7" id="KW-0540">Nuclease</keyword>
<dbReference type="Pfam" id="PF00825">
    <property type="entry name" value="Ribonuclease_P"/>
    <property type="match status" value="1"/>
</dbReference>
<evidence type="ECO:0000256" key="5">
    <source>
        <dbReference type="ARBA" id="ARBA00022801"/>
    </source>
</evidence>
<dbReference type="PROSITE" id="PS00648">
    <property type="entry name" value="RIBONUCLEASE_P"/>
    <property type="match status" value="1"/>
</dbReference>
<evidence type="ECO:0000256" key="7">
    <source>
        <dbReference type="HAMAP-Rule" id="MF_00227"/>
    </source>
</evidence>
<comment type="similarity">
    <text evidence="7">Belongs to the RnpA family.</text>
</comment>
<dbReference type="GO" id="GO:0001682">
    <property type="term" value="P:tRNA 5'-leader removal"/>
    <property type="evidence" value="ECO:0007669"/>
    <property type="project" value="UniProtKB-UniRule"/>
</dbReference>
<evidence type="ECO:0000313" key="9">
    <source>
        <dbReference type="EMBL" id="HEN15695.1"/>
    </source>
</evidence>
<dbReference type="GO" id="GO:0004526">
    <property type="term" value="F:ribonuclease P activity"/>
    <property type="evidence" value="ECO:0007669"/>
    <property type="project" value="UniProtKB-UniRule"/>
</dbReference>
<dbReference type="GO" id="GO:0042781">
    <property type="term" value="F:3'-tRNA processing endoribonuclease activity"/>
    <property type="evidence" value="ECO:0007669"/>
    <property type="project" value="TreeGrafter"/>
</dbReference>
<evidence type="ECO:0000256" key="4">
    <source>
        <dbReference type="ARBA" id="ARBA00022759"/>
    </source>
</evidence>
<comment type="subunit">
    <text evidence="7">Consists of a catalytic RNA component (M1 or rnpB) and a protein subunit.</text>
</comment>
<evidence type="ECO:0000256" key="3">
    <source>
        <dbReference type="ARBA" id="ARBA00022722"/>
    </source>
</evidence>
<dbReference type="Gene3D" id="3.30.230.10">
    <property type="match status" value="1"/>
</dbReference>
<evidence type="ECO:0000256" key="8">
    <source>
        <dbReference type="NCBIfam" id="TIGR00188"/>
    </source>
</evidence>
<comment type="catalytic activity">
    <reaction evidence="7">
        <text>Endonucleolytic cleavage of RNA, removing 5'-extranucleotides from tRNA precursor.</text>
        <dbReference type="EC" id="3.1.26.5"/>
    </reaction>
</comment>
<dbReference type="InterPro" id="IPR000100">
    <property type="entry name" value="RNase_P"/>
</dbReference>
<dbReference type="EC" id="3.1.26.5" evidence="7 8"/>